<evidence type="ECO:0000256" key="11">
    <source>
        <dbReference type="ARBA" id="ARBA00022982"/>
    </source>
</evidence>
<keyword evidence="3" id="KW-0813">Transport</keyword>
<keyword evidence="8" id="KW-0812">Transmembrane</keyword>
<evidence type="ECO:0000256" key="19">
    <source>
        <dbReference type="ARBA" id="ARBA00023276"/>
    </source>
</evidence>
<evidence type="ECO:0000256" key="1">
    <source>
        <dbReference type="ARBA" id="ARBA00004141"/>
    </source>
</evidence>
<name>A0A9D5A9Q7_PEA</name>
<evidence type="ECO:0000313" key="21">
    <source>
        <dbReference type="Proteomes" id="UP001058974"/>
    </source>
</evidence>
<keyword evidence="10" id="KW-0460">Magnesium</keyword>
<keyword evidence="21" id="KW-1185">Reference proteome</keyword>
<keyword evidence="16" id="KW-0408">Iron</keyword>
<evidence type="ECO:0000256" key="10">
    <source>
        <dbReference type="ARBA" id="ARBA00022842"/>
    </source>
</evidence>
<dbReference type="GO" id="GO:0016168">
    <property type="term" value="F:chlorophyll binding"/>
    <property type="evidence" value="ECO:0007669"/>
    <property type="project" value="UniProtKB-KW"/>
</dbReference>
<dbReference type="AlphaFoldDB" id="A0A9D5A9Q7"/>
<evidence type="ECO:0000256" key="9">
    <source>
        <dbReference type="ARBA" id="ARBA00022723"/>
    </source>
</evidence>
<evidence type="ECO:0000256" key="15">
    <source>
        <dbReference type="ARBA" id="ARBA00023002"/>
    </source>
</evidence>
<dbReference type="PANTHER" id="PTHR33149">
    <property type="entry name" value="PHOTOSYSTEM II PROTEIN D1"/>
    <property type="match status" value="1"/>
</dbReference>
<evidence type="ECO:0000256" key="17">
    <source>
        <dbReference type="ARBA" id="ARBA00023078"/>
    </source>
</evidence>
<keyword evidence="7" id="KW-0934">Plastid</keyword>
<dbReference type="GO" id="GO:0009535">
    <property type="term" value="C:chloroplast thylakoid membrane"/>
    <property type="evidence" value="ECO:0007669"/>
    <property type="project" value="TreeGrafter"/>
</dbReference>
<keyword evidence="14" id="KW-0157">Chromophore</keyword>
<evidence type="ECO:0000256" key="14">
    <source>
        <dbReference type="ARBA" id="ARBA00022991"/>
    </source>
</evidence>
<feature type="non-terminal residue" evidence="20">
    <location>
        <position position="118"/>
    </location>
</feature>
<gene>
    <name evidence="20" type="ORF">KIW84_063510</name>
</gene>
<dbReference type="Pfam" id="PF00124">
    <property type="entry name" value="Photo_RC"/>
    <property type="match status" value="1"/>
</dbReference>
<dbReference type="Gene3D" id="1.20.85.10">
    <property type="entry name" value="Photosystem II protein D1-like"/>
    <property type="match status" value="1"/>
</dbReference>
<evidence type="ECO:0000313" key="20">
    <source>
        <dbReference type="EMBL" id="KAI5397715.1"/>
    </source>
</evidence>
<dbReference type="Proteomes" id="UP001058974">
    <property type="component" value="Chromosome 6"/>
</dbReference>
<accession>A0A9D5A9Q7</accession>
<evidence type="ECO:0000256" key="5">
    <source>
        <dbReference type="ARBA" id="ARBA00022531"/>
    </source>
</evidence>
<keyword evidence="6" id="KW-0597">Phosphoprotein</keyword>
<keyword evidence="13" id="KW-0007">Acetylation</keyword>
<dbReference type="GO" id="GO:0009772">
    <property type="term" value="P:photosynthetic electron transport in photosystem II"/>
    <property type="evidence" value="ECO:0007669"/>
    <property type="project" value="InterPro"/>
</dbReference>
<dbReference type="GO" id="GO:0009523">
    <property type="term" value="C:photosystem II"/>
    <property type="evidence" value="ECO:0007669"/>
    <property type="project" value="UniProtKB-KW"/>
</dbReference>
<reference evidence="20 21" key="1">
    <citation type="journal article" date="2022" name="Nat. Genet.">
        <title>Improved pea reference genome and pan-genome highlight genomic features and evolutionary characteristics.</title>
        <authorList>
            <person name="Yang T."/>
            <person name="Liu R."/>
            <person name="Luo Y."/>
            <person name="Hu S."/>
            <person name="Wang D."/>
            <person name="Wang C."/>
            <person name="Pandey M.K."/>
            <person name="Ge S."/>
            <person name="Xu Q."/>
            <person name="Li N."/>
            <person name="Li G."/>
            <person name="Huang Y."/>
            <person name="Saxena R.K."/>
            <person name="Ji Y."/>
            <person name="Li M."/>
            <person name="Yan X."/>
            <person name="He Y."/>
            <person name="Liu Y."/>
            <person name="Wang X."/>
            <person name="Xiang C."/>
            <person name="Varshney R.K."/>
            <person name="Ding H."/>
            <person name="Gao S."/>
            <person name="Zong X."/>
        </authorList>
    </citation>
    <scope>NUCLEOTIDE SEQUENCE [LARGE SCALE GENOMIC DNA]</scope>
    <source>
        <strain evidence="20 21">cv. Zhongwan 6</strain>
    </source>
</reference>
<keyword evidence="15" id="KW-0560">Oxidoreductase</keyword>
<evidence type="ECO:0000256" key="4">
    <source>
        <dbReference type="ARBA" id="ARBA00022494"/>
    </source>
</evidence>
<dbReference type="GO" id="GO:0016491">
    <property type="term" value="F:oxidoreductase activity"/>
    <property type="evidence" value="ECO:0007669"/>
    <property type="project" value="UniProtKB-KW"/>
</dbReference>
<keyword evidence="11" id="KW-0249">Electron transport</keyword>
<evidence type="ECO:0000256" key="13">
    <source>
        <dbReference type="ARBA" id="ARBA00022990"/>
    </source>
</evidence>
<evidence type="ECO:0000256" key="8">
    <source>
        <dbReference type="ARBA" id="ARBA00022692"/>
    </source>
</evidence>
<keyword evidence="19" id="KW-0604">Photosystem II</keyword>
<keyword evidence="17" id="KW-0793">Thylakoid</keyword>
<comment type="similarity">
    <text evidence="2">Belongs to the reaction center PufL/M/PsbA/D family.</text>
</comment>
<dbReference type="PANTHER" id="PTHR33149:SF12">
    <property type="entry name" value="PHOTOSYSTEM II D2 PROTEIN"/>
    <property type="match status" value="1"/>
</dbReference>
<evidence type="ECO:0000256" key="16">
    <source>
        <dbReference type="ARBA" id="ARBA00023004"/>
    </source>
</evidence>
<evidence type="ECO:0000256" key="6">
    <source>
        <dbReference type="ARBA" id="ARBA00022553"/>
    </source>
</evidence>
<sequence>MILIRYMIIIYIKILLFEISQLNQKWISEFGGKLDKDIIIRVNKELAEIDKELAETDKEVGKTIGLHFYPIWEAASVDEWLYNGGPYELIVLHFLLGVACYMGREWELSFRLGMHPWI</sequence>
<protein>
    <submittedName>
        <fullName evidence="20">Uncharacterized protein</fullName>
    </submittedName>
</protein>
<dbReference type="GO" id="GO:0046872">
    <property type="term" value="F:metal ion binding"/>
    <property type="evidence" value="ECO:0007669"/>
    <property type="project" value="UniProtKB-KW"/>
</dbReference>
<dbReference type="InterPro" id="IPR036854">
    <property type="entry name" value="Photo_II_D1/D2_sf"/>
</dbReference>
<evidence type="ECO:0000256" key="2">
    <source>
        <dbReference type="ARBA" id="ARBA00008204"/>
    </source>
</evidence>
<keyword evidence="5" id="KW-0602">Photosynthesis</keyword>
<evidence type="ECO:0000256" key="12">
    <source>
        <dbReference type="ARBA" id="ARBA00022989"/>
    </source>
</evidence>
<comment type="caution">
    <text evidence="20">The sequence shown here is derived from an EMBL/GenBank/DDBJ whole genome shotgun (WGS) entry which is preliminary data.</text>
</comment>
<dbReference type="Gramene" id="Psat06G0351000-T1">
    <property type="protein sequence ID" value="KAI5397715.1"/>
    <property type="gene ID" value="KIW84_063510"/>
</dbReference>
<keyword evidence="4" id="KW-0148">Chlorophyll</keyword>
<dbReference type="InterPro" id="IPR000484">
    <property type="entry name" value="Photo_RC_L/M"/>
</dbReference>
<evidence type="ECO:0000256" key="7">
    <source>
        <dbReference type="ARBA" id="ARBA00022640"/>
    </source>
</evidence>
<proteinExistence type="inferred from homology"/>
<keyword evidence="9" id="KW-0479">Metal-binding</keyword>
<keyword evidence="12" id="KW-1133">Transmembrane helix</keyword>
<dbReference type="EMBL" id="JAMSHJ010000006">
    <property type="protein sequence ID" value="KAI5397715.1"/>
    <property type="molecule type" value="Genomic_DNA"/>
</dbReference>
<dbReference type="SUPFAM" id="SSF81483">
    <property type="entry name" value="Bacterial photosystem II reaction centre, L and M subunits"/>
    <property type="match status" value="1"/>
</dbReference>
<dbReference type="InterPro" id="IPR055266">
    <property type="entry name" value="D1/D2"/>
</dbReference>
<keyword evidence="18" id="KW-0472">Membrane</keyword>
<organism evidence="20 21">
    <name type="scientific">Pisum sativum</name>
    <name type="common">Garden pea</name>
    <name type="synonym">Lathyrus oleraceus</name>
    <dbReference type="NCBI Taxonomy" id="3888"/>
    <lineage>
        <taxon>Eukaryota</taxon>
        <taxon>Viridiplantae</taxon>
        <taxon>Streptophyta</taxon>
        <taxon>Embryophyta</taxon>
        <taxon>Tracheophyta</taxon>
        <taxon>Spermatophyta</taxon>
        <taxon>Magnoliopsida</taxon>
        <taxon>eudicotyledons</taxon>
        <taxon>Gunneridae</taxon>
        <taxon>Pentapetalae</taxon>
        <taxon>rosids</taxon>
        <taxon>fabids</taxon>
        <taxon>Fabales</taxon>
        <taxon>Fabaceae</taxon>
        <taxon>Papilionoideae</taxon>
        <taxon>50 kb inversion clade</taxon>
        <taxon>NPAAA clade</taxon>
        <taxon>Hologalegina</taxon>
        <taxon>IRL clade</taxon>
        <taxon>Fabeae</taxon>
        <taxon>Lathyrus</taxon>
    </lineage>
</organism>
<comment type="subcellular location">
    <subcellularLocation>
        <location evidence="1">Membrane</location>
        <topology evidence="1">Multi-pass membrane protein</topology>
    </subcellularLocation>
</comment>
<evidence type="ECO:0000256" key="18">
    <source>
        <dbReference type="ARBA" id="ARBA00023136"/>
    </source>
</evidence>
<evidence type="ECO:0000256" key="3">
    <source>
        <dbReference type="ARBA" id="ARBA00022448"/>
    </source>
</evidence>